<keyword evidence="4 8" id="KW-0347">Helicase</keyword>
<dbReference type="InterPro" id="IPR001650">
    <property type="entry name" value="Helicase_C-like"/>
</dbReference>
<dbReference type="GO" id="GO:0003724">
    <property type="term" value="F:RNA helicase activity"/>
    <property type="evidence" value="ECO:0007669"/>
    <property type="project" value="UniProtKB-EC"/>
</dbReference>
<dbReference type="PANTHER" id="PTHR47958">
    <property type="entry name" value="ATP-DEPENDENT RNA HELICASE DBP3"/>
    <property type="match status" value="1"/>
</dbReference>
<evidence type="ECO:0000256" key="5">
    <source>
        <dbReference type="ARBA" id="ARBA00022840"/>
    </source>
</evidence>
<dbReference type="Proteomes" id="UP000050792">
    <property type="component" value="Unassembled WGS sequence"/>
</dbReference>
<dbReference type="InterPro" id="IPR014001">
    <property type="entry name" value="Helicase_ATP-bd"/>
</dbReference>
<protein>
    <recommendedName>
        <fullName evidence="1">RNA helicase</fullName>
        <ecNumber evidence="1">3.6.4.13</ecNumber>
    </recommendedName>
</protein>
<dbReference type="GO" id="GO:0016787">
    <property type="term" value="F:hydrolase activity"/>
    <property type="evidence" value="ECO:0007669"/>
    <property type="project" value="UniProtKB-KW"/>
</dbReference>
<feature type="region of interest" description="Disordered" evidence="9">
    <location>
        <begin position="1"/>
        <end position="34"/>
    </location>
</feature>
<evidence type="ECO:0000259" key="11">
    <source>
        <dbReference type="PROSITE" id="PS51194"/>
    </source>
</evidence>
<sequence length="779" mass="86570">MSRGVSRFHSSRSPVRSVSRWSSFSQNPKRGKLEMDMDFAAPDWKSAELPKFEKKFYQEHPLSASRSEAEVEAFRMKYKMSLSGRDVPRPVLSFNELNVPDYILSVIAKNGWQLPTPIQSQGWPMALSGRDVVGIAQTGSGKTASFLLPAVIHIMAQPRLLRNEGPICLVLVPTRELAQQVLVVAKEFADAASLRAMCFYGGSAKGTQLREMQKGGEICIATPGRLIDFIRVQRNLLSRVTYLVLDEADRMLDMGFEPQIRKIIGHTRPDRQTLMWSATWPREVQTLAREFLTDYIQVNIGSVSLHANPNITQIVEIMDDWSKEQRLIELLTSFGRARTLVFVETKRRTDQLTNSLRRRGFYVEAMHGGKQQRDRELTLANFKSGRMNILVATDVASRGLDIDNIEYVVNFDFPNQTEDYIHRIGRTARSDKTGTAFTFFTHKNVRQARDLIDILDEANQEISAELVQLAGMSNYLRKSSTLKKNPSAFQQKPPGRITGFGNSSSSFPTQDIRIVNSGISYQNGSSAMNKINSAAENSHLPTGQYLTTFKSATSDQSISGRKPTLSSQTNYGGLPQPIPVNDSQIKASFSKTSVPSCVNLTVNETGKWDRHVSTEKVSSILTAPIPVIQNSNTVTEASGQQWPTNQWGTDKNQVQTHWNPSVPDILSANGSFAQHSAGQNPKRPTLMDPSSSHASLVNPSNDISLPGIRPRGTMNQLNGPSTNVAQYVQPWSGFVSNPYSYAAPLPTATDIPATPNWGSGWAPNFHGAYYELNNRKVIA</sequence>
<evidence type="ECO:0000256" key="6">
    <source>
        <dbReference type="ARBA" id="ARBA00047984"/>
    </source>
</evidence>
<dbReference type="EC" id="3.6.4.13" evidence="1"/>
<dbReference type="InterPro" id="IPR000629">
    <property type="entry name" value="RNA-helicase_DEAD-box_CS"/>
</dbReference>
<dbReference type="Gene3D" id="3.40.50.300">
    <property type="entry name" value="P-loop containing nucleotide triphosphate hydrolases"/>
    <property type="match status" value="2"/>
</dbReference>
<dbReference type="GO" id="GO:0003676">
    <property type="term" value="F:nucleic acid binding"/>
    <property type="evidence" value="ECO:0007669"/>
    <property type="project" value="InterPro"/>
</dbReference>
<dbReference type="SUPFAM" id="SSF52540">
    <property type="entry name" value="P-loop containing nucleoside triphosphate hydrolases"/>
    <property type="match status" value="1"/>
</dbReference>
<feature type="region of interest" description="Disordered" evidence="9">
    <location>
        <begin position="552"/>
        <end position="571"/>
    </location>
</feature>
<evidence type="ECO:0000256" key="7">
    <source>
        <dbReference type="PROSITE-ProRule" id="PRU00552"/>
    </source>
</evidence>
<evidence type="ECO:0000313" key="14">
    <source>
        <dbReference type="WBParaSite" id="SRDH1_52320.1"/>
    </source>
</evidence>
<accession>A0AA85FJ23</accession>
<dbReference type="PROSITE" id="PS00039">
    <property type="entry name" value="DEAD_ATP_HELICASE"/>
    <property type="match status" value="1"/>
</dbReference>
<name>A0AA85FJ23_9TREM</name>
<dbReference type="InterPro" id="IPR014014">
    <property type="entry name" value="RNA_helicase_DEAD_Q_motif"/>
</dbReference>
<dbReference type="Pfam" id="PF00270">
    <property type="entry name" value="DEAD"/>
    <property type="match status" value="1"/>
</dbReference>
<feature type="domain" description="Helicase C-terminal" evidence="11">
    <location>
        <begin position="326"/>
        <end position="470"/>
    </location>
</feature>
<proteinExistence type="inferred from homology"/>
<feature type="compositionally biased region" description="Polar residues" evidence="9">
    <location>
        <begin position="688"/>
        <end position="703"/>
    </location>
</feature>
<evidence type="ECO:0000256" key="9">
    <source>
        <dbReference type="SAM" id="MobiDB-lite"/>
    </source>
</evidence>
<evidence type="ECO:0000256" key="1">
    <source>
        <dbReference type="ARBA" id="ARBA00012552"/>
    </source>
</evidence>
<organism evidence="13 14">
    <name type="scientific">Schistosoma rodhaini</name>
    <dbReference type="NCBI Taxonomy" id="6188"/>
    <lineage>
        <taxon>Eukaryota</taxon>
        <taxon>Metazoa</taxon>
        <taxon>Spiralia</taxon>
        <taxon>Lophotrochozoa</taxon>
        <taxon>Platyhelminthes</taxon>
        <taxon>Trematoda</taxon>
        <taxon>Digenea</taxon>
        <taxon>Strigeidida</taxon>
        <taxon>Schistosomatoidea</taxon>
        <taxon>Schistosomatidae</taxon>
        <taxon>Schistosoma</taxon>
    </lineage>
</organism>
<comment type="similarity">
    <text evidence="8">Belongs to the DEAD box helicase family.</text>
</comment>
<dbReference type="InterPro" id="IPR027417">
    <property type="entry name" value="P-loop_NTPase"/>
</dbReference>
<dbReference type="PROSITE" id="PS51195">
    <property type="entry name" value="Q_MOTIF"/>
    <property type="match status" value="1"/>
</dbReference>
<dbReference type="FunFam" id="3.40.50.300:FF:000079">
    <property type="entry name" value="probable ATP-dependent RNA helicase DDX17"/>
    <property type="match status" value="1"/>
</dbReference>
<feature type="compositionally biased region" description="Low complexity" evidence="9">
    <location>
        <begin position="1"/>
        <end position="25"/>
    </location>
</feature>
<evidence type="ECO:0000313" key="13">
    <source>
        <dbReference type="Proteomes" id="UP000050792"/>
    </source>
</evidence>
<dbReference type="InterPro" id="IPR011545">
    <property type="entry name" value="DEAD/DEAH_box_helicase_dom"/>
</dbReference>
<comment type="catalytic activity">
    <reaction evidence="6">
        <text>ATP + H2O = ADP + phosphate + H(+)</text>
        <dbReference type="Rhea" id="RHEA:13065"/>
        <dbReference type="ChEBI" id="CHEBI:15377"/>
        <dbReference type="ChEBI" id="CHEBI:15378"/>
        <dbReference type="ChEBI" id="CHEBI:30616"/>
        <dbReference type="ChEBI" id="CHEBI:43474"/>
        <dbReference type="ChEBI" id="CHEBI:456216"/>
        <dbReference type="EC" id="3.6.4.13"/>
    </reaction>
</comment>
<reference evidence="14" key="2">
    <citation type="submission" date="2023-11" db="UniProtKB">
        <authorList>
            <consortium name="WormBaseParasite"/>
        </authorList>
    </citation>
    <scope>IDENTIFICATION</scope>
</reference>
<dbReference type="CDD" id="cd17966">
    <property type="entry name" value="DEADc_DDX5_DDX17"/>
    <property type="match status" value="1"/>
</dbReference>
<feature type="region of interest" description="Disordered" evidence="9">
    <location>
        <begin position="484"/>
        <end position="503"/>
    </location>
</feature>
<feature type="short sequence motif" description="Q motif" evidence="7">
    <location>
        <begin position="92"/>
        <end position="120"/>
    </location>
</feature>
<evidence type="ECO:0000256" key="2">
    <source>
        <dbReference type="ARBA" id="ARBA00022741"/>
    </source>
</evidence>
<evidence type="ECO:0000256" key="8">
    <source>
        <dbReference type="RuleBase" id="RU000492"/>
    </source>
</evidence>
<dbReference type="GO" id="GO:0005524">
    <property type="term" value="F:ATP binding"/>
    <property type="evidence" value="ECO:0007669"/>
    <property type="project" value="UniProtKB-KW"/>
</dbReference>
<keyword evidence="3 8" id="KW-0378">Hydrolase</keyword>
<dbReference type="FunFam" id="3.40.50.300:FF:000008">
    <property type="entry name" value="ATP-dependent RNA helicase RhlB"/>
    <property type="match status" value="1"/>
</dbReference>
<evidence type="ECO:0000259" key="12">
    <source>
        <dbReference type="PROSITE" id="PS51195"/>
    </source>
</evidence>
<keyword evidence="5 8" id="KW-0067">ATP-binding</keyword>
<dbReference type="SMART" id="SM00487">
    <property type="entry name" value="DEXDc"/>
    <property type="match status" value="1"/>
</dbReference>
<evidence type="ECO:0000256" key="3">
    <source>
        <dbReference type="ARBA" id="ARBA00022801"/>
    </source>
</evidence>
<dbReference type="CDD" id="cd18787">
    <property type="entry name" value="SF2_C_DEAD"/>
    <property type="match status" value="1"/>
</dbReference>
<reference evidence="13" key="1">
    <citation type="submission" date="2022-06" db="EMBL/GenBank/DDBJ databases">
        <authorList>
            <person name="Berger JAMES D."/>
            <person name="Berger JAMES D."/>
        </authorList>
    </citation>
    <scope>NUCLEOTIDE SEQUENCE [LARGE SCALE GENOMIC DNA]</scope>
</reference>
<dbReference type="WBParaSite" id="SRDH1_52320.1">
    <property type="protein sequence ID" value="SRDH1_52320.1"/>
    <property type="gene ID" value="SRDH1_52320"/>
</dbReference>
<keyword evidence="2 8" id="KW-0547">Nucleotide-binding</keyword>
<feature type="region of interest" description="Disordered" evidence="9">
    <location>
        <begin position="671"/>
        <end position="704"/>
    </location>
</feature>
<dbReference type="AlphaFoldDB" id="A0AA85FJ23"/>
<evidence type="ECO:0000256" key="4">
    <source>
        <dbReference type="ARBA" id="ARBA00022806"/>
    </source>
</evidence>
<feature type="domain" description="DEAD-box RNA helicase Q" evidence="12">
    <location>
        <begin position="92"/>
        <end position="120"/>
    </location>
</feature>
<dbReference type="PROSITE" id="PS51194">
    <property type="entry name" value="HELICASE_CTER"/>
    <property type="match status" value="1"/>
</dbReference>
<keyword evidence="13" id="KW-1185">Reference proteome</keyword>
<dbReference type="Pfam" id="PF00271">
    <property type="entry name" value="Helicase_C"/>
    <property type="match status" value="1"/>
</dbReference>
<feature type="domain" description="Helicase ATP-binding" evidence="10">
    <location>
        <begin position="123"/>
        <end position="298"/>
    </location>
</feature>
<evidence type="ECO:0000259" key="10">
    <source>
        <dbReference type="PROSITE" id="PS51192"/>
    </source>
</evidence>
<dbReference type="SMART" id="SM00490">
    <property type="entry name" value="HELICc"/>
    <property type="match status" value="1"/>
</dbReference>
<dbReference type="PROSITE" id="PS51192">
    <property type="entry name" value="HELICASE_ATP_BIND_1"/>
    <property type="match status" value="1"/>
</dbReference>